<dbReference type="PROSITE" id="PS00678">
    <property type="entry name" value="WD_REPEATS_1"/>
    <property type="match status" value="1"/>
</dbReference>
<keyword evidence="1 3" id="KW-0853">WD repeat</keyword>
<dbReference type="PANTHER" id="PTHR19879:SF9">
    <property type="entry name" value="TRANSCRIPTION INITIATION FACTOR TFIID SUBUNIT 5"/>
    <property type="match status" value="1"/>
</dbReference>
<name>A0A8H2WHL9_9AGAM</name>
<feature type="region of interest" description="Disordered" evidence="4">
    <location>
        <begin position="1"/>
        <end position="57"/>
    </location>
</feature>
<sequence>MSNTRAKPKRKPMWDRLREMLCLSSPSPTPLTPAQPRLMQDSPPTPLPPNHQPGVTQATSDATLIRSKLDVNQETELPQLESALPEMGPKASVSELGSGNSNPPVSLDVTNNAKSGAKNILCSGMRVSLNALSKASGVLGPLGAAASILLDCFDTIETTSKNQQAYEDLAAELAALSQFLSEHPEEKKSSPMFGSVSGIVKQIENEAIEVKRKAEGGTGGLLTAQLDEQELTRHYRRIQSLFQQLQASTNLGASIWSVTNRILVNTQLELLKPVELAGYDSSLSTSINRRTCTQGTRTKVLSDLTEWANDPDAPSVFWMNGMAGTGKTTIACTFSDQLKRKGLLAASFFCTRTTTECQDVNRIVPTIACQLAWYSASFQRRLCDAIDAEPNARSKTIDKQFELLLTGPLQKAEGETPRNQVVVIDALDECEDPKGVKVILSELFRHTPRLPIKFLVTSRPEPEIYDTMIKHVGPRMGVILHEIDSSLVAADIELYLREELTLILPDISDDDLRRLIERSGVLFIYAATLVRYIQPDNYHGDPYERLQTVLGLNQDAGQENLSIDVLYRMVLRSALNEKLQGSERKAIRAVLQTVLFAQEPIGVETIGILADIDNPRRIEYALSSLRSVVYYSESTRLVSALHASFPDFMFDQARSGEYFCDTIEHGPVLVHRCFQVMEKQLRMNICNLPSSFLPDEKVEDLGDRIKANISPTLAYACRYWANHLQVLTKVDDIAATFGDFLSRRLLFWMEVMSLRRELSISVMALLMAKKWLISTATTSQPALAILIEDAANFMMGYASMPAPRSTPHIYISSLPLCPRSSTVYKNYQGRMQGILELKGSMMDRRETASVATWNIGLTLAVAYSSDGSRVVVGFVGHAVGIYNAYDGEVIVGPLIGHTDAVKSVSFSPDGRFIASGSKDKTIRLCDAFNGTLIGNPMEHAEAVNSISFSPDNLRIVSGCDDNKIWVWSVADGTLLLGLLEGHSEPVNSVTFSPEGTLIASGSSDRTVRLWRSKDGSSVTHPLQGGTQKLVCATFTPDSTQLVSASTDGNICVWNVSNGLLVTSVNIKKISSAVVSPDGALIVVSTHDDLQVRRINDGSLVAGPFDSFPLPALAYSPDGTRLISNSDRGIQVRSVREGPVSYTPLVKVQENIKSLSFSVDGTHVVLGSDETTQIWNLSDGTCKPNSDVEIQLASQSSRDSSLDAIYTAHTSENGLQKIVNTADGSVVAGPFDPSPHIWQFSCDNRSIIMGFRNGAIQVLPLTGGAATARLIAAHSHEVESIAQSLDGSALASLAKEPMGIKHSILDYFNKFYLNKHRPAPLSLHISSLLLPSLDLDSCLDSTRTSIQPHARSNINAHTGSEGRTGGWMVNSNGDLLFWLPSDIPSTLTPYTLLIVTKSGTLLVPKQELYVGDQWSRCYIEH</sequence>
<evidence type="ECO:0000256" key="2">
    <source>
        <dbReference type="ARBA" id="ARBA00022737"/>
    </source>
</evidence>
<feature type="region of interest" description="Disordered" evidence="4">
    <location>
        <begin position="81"/>
        <end position="104"/>
    </location>
</feature>
<dbReference type="Pfam" id="PF24883">
    <property type="entry name" value="NPHP3_N"/>
    <property type="match status" value="1"/>
</dbReference>
<evidence type="ECO:0000313" key="6">
    <source>
        <dbReference type="EMBL" id="CAE6381168.1"/>
    </source>
</evidence>
<dbReference type="SUPFAM" id="SSF50978">
    <property type="entry name" value="WD40 repeat-like"/>
    <property type="match status" value="2"/>
</dbReference>
<feature type="domain" description="NACHT" evidence="5">
    <location>
        <begin position="315"/>
        <end position="460"/>
    </location>
</feature>
<dbReference type="SMART" id="SM00320">
    <property type="entry name" value="WD40"/>
    <property type="match status" value="7"/>
</dbReference>
<comment type="caution">
    <text evidence="6">The sequence shown here is derived from an EMBL/GenBank/DDBJ whole genome shotgun (WGS) entry which is preliminary data.</text>
</comment>
<evidence type="ECO:0000256" key="4">
    <source>
        <dbReference type="SAM" id="MobiDB-lite"/>
    </source>
</evidence>
<dbReference type="SUPFAM" id="SSF52540">
    <property type="entry name" value="P-loop containing nucleoside triphosphate hydrolases"/>
    <property type="match status" value="1"/>
</dbReference>
<feature type="compositionally biased region" description="Basic residues" evidence="4">
    <location>
        <begin position="1"/>
        <end position="11"/>
    </location>
</feature>
<proteinExistence type="predicted"/>
<dbReference type="InterPro" id="IPR015943">
    <property type="entry name" value="WD40/YVTN_repeat-like_dom_sf"/>
</dbReference>
<evidence type="ECO:0000256" key="3">
    <source>
        <dbReference type="PROSITE-ProRule" id="PRU00221"/>
    </source>
</evidence>
<gene>
    <name evidence="6" type="ORF">RDB_LOCUS25024</name>
</gene>
<protein>
    <recommendedName>
        <fullName evidence="5">NACHT domain-containing protein</fullName>
    </recommendedName>
</protein>
<dbReference type="PROSITE" id="PS50837">
    <property type="entry name" value="NACHT"/>
    <property type="match status" value="1"/>
</dbReference>
<feature type="repeat" description="WD" evidence="3">
    <location>
        <begin position="979"/>
        <end position="1020"/>
    </location>
</feature>
<dbReference type="InterPro" id="IPR027417">
    <property type="entry name" value="P-loop_NTPase"/>
</dbReference>
<feature type="repeat" description="WD" evidence="3">
    <location>
        <begin position="1022"/>
        <end position="1063"/>
    </location>
</feature>
<dbReference type="PANTHER" id="PTHR19879">
    <property type="entry name" value="TRANSCRIPTION INITIATION FACTOR TFIID"/>
    <property type="match status" value="1"/>
</dbReference>
<keyword evidence="2" id="KW-0677">Repeat</keyword>
<dbReference type="Proteomes" id="UP000663840">
    <property type="component" value="Unassembled WGS sequence"/>
</dbReference>
<feature type="repeat" description="WD" evidence="3">
    <location>
        <begin position="894"/>
        <end position="924"/>
    </location>
</feature>
<dbReference type="InterPro" id="IPR001680">
    <property type="entry name" value="WD40_rpt"/>
</dbReference>
<dbReference type="Gene3D" id="2.130.10.10">
    <property type="entry name" value="YVTN repeat-like/Quinoprotein amine dehydrogenase"/>
    <property type="match status" value="3"/>
</dbReference>
<dbReference type="EMBL" id="CAJMWR010000490">
    <property type="protein sequence ID" value="CAE6381168.1"/>
    <property type="molecule type" value="Genomic_DNA"/>
</dbReference>
<dbReference type="CDD" id="cd00200">
    <property type="entry name" value="WD40"/>
    <property type="match status" value="1"/>
</dbReference>
<dbReference type="PROSITE" id="PS50082">
    <property type="entry name" value="WD_REPEATS_2"/>
    <property type="match status" value="4"/>
</dbReference>
<evidence type="ECO:0000313" key="7">
    <source>
        <dbReference type="Proteomes" id="UP000663840"/>
    </source>
</evidence>
<accession>A0A8H2WHL9</accession>
<feature type="compositionally biased region" description="Polar residues" evidence="4">
    <location>
        <begin position="95"/>
        <end position="104"/>
    </location>
</feature>
<organism evidence="6 7">
    <name type="scientific">Rhizoctonia solani</name>
    <dbReference type="NCBI Taxonomy" id="456999"/>
    <lineage>
        <taxon>Eukaryota</taxon>
        <taxon>Fungi</taxon>
        <taxon>Dikarya</taxon>
        <taxon>Basidiomycota</taxon>
        <taxon>Agaricomycotina</taxon>
        <taxon>Agaricomycetes</taxon>
        <taxon>Cantharellales</taxon>
        <taxon>Ceratobasidiaceae</taxon>
        <taxon>Rhizoctonia</taxon>
    </lineage>
</organism>
<reference evidence="6" key="1">
    <citation type="submission" date="2021-01" db="EMBL/GenBank/DDBJ databases">
        <authorList>
            <person name="Kaushik A."/>
        </authorList>
    </citation>
    <scope>NUCLEOTIDE SEQUENCE</scope>
    <source>
        <strain evidence="6">AG1-1A</strain>
    </source>
</reference>
<dbReference type="Pfam" id="PF00400">
    <property type="entry name" value="WD40"/>
    <property type="match status" value="5"/>
</dbReference>
<dbReference type="InterPro" id="IPR007111">
    <property type="entry name" value="NACHT_NTPase"/>
</dbReference>
<dbReference type="InterPro" id="IPR056884">
    <property type="entry name" value="NPHP3-like_N"/>
</dbReference>
<feature type="repeat" description="WD" evidence="3">
    <location>
        <begin position="936"/>
        <end position="977"/>
    </location>
</feature>
<evidence type="ECO:0000256" key="1">
    <source>
        <dbReference type="ARBA" id="ARBA00022574"/>
    </source>
</evidence>
<dbReference type="InterPro" id="IPR019775">
    <property type="entry name" value="WD40_repeat_CS"/>
</dbReference>
<dbReference type="PROSITE" id="PS50294">
    <property type="entry name" value="WD_REPEATS_REGION"/>
    <property type="match status" value="4"/>
</dbReference>
<evidence type="ECO:0000259" key="5">
    <source>
        <dbReference type="PROSITE" id="PS50837"/>
    </source>
</evidence>
<dbReference type="InterPro" id="IPR036322">
    <property type="entry name" value="WD40_repeat_dom_sf"/>
</dbReference>
<dbReference type="Gene3D" id="3.40.50.300">
    <property type="entry name" value="P-loop containing nucleotide triphosphate hydrolases"/>
    <property type="match status" value="1"/>
</dbReference>